<dbReference type="UniPathway" id="UPA00068">
    <property type="reaction ID" value="UER00113"/>
</dbReference>
<sequence length="370" mass="39849">VVTVTVNTGGLNQRNSEILAGRALELGAVDHAFVDAKQEFFDRVLKFLLMGNVRRGHLYPLCVGAERGIQADKLAETAKRFGSDTVAHGCTAAGNDQVRFEIILKTLAPDLKVLAPVRDHSWARTDQLQYLKKLKLPVPQSGSAYSINRGLWGTTIGGTETLDSLNTIPEEAWLLSSGAFSDAEKPKEISISFESGVPVSVDENSMDPVTLIEHLETTGARYGIGRGIHLGDTILGTKGRVAFEAPAAEILLGAHRELEKLTLTSHQIRTKDQAAQAYGELVHEGKQLDPACRDIEALLISSQARVTGNVRCELRPGSLFIVGVESKYSLMAASQGKYGESAGEWSPEDALGFSRVLALPGILHTRAGKG</sequence>
<dbReference type="InterPro" id="IPR048267">
    <property type="entry name" value="Arginosuc_syn_N"/>
</dbReference>
<evidence type="ECO:0000256" key="1">
    <source>
        <dbReference type="ARBA" id="ARBA00004967"/>
    </source>
</evidence>
<keyword evidence="6" id="KW-0547">Nucleotide-binding</keyword>
<keyword evidence="3" id="KW-0055">Arginine biosynthesis</keyword>
<dbReference type="InterPro" id="IPR014729">
    <property type="entry name" value="Rossmann-like_a/b/a_fold"/>
</dbReference>
<dbReference type="GO" id="GO:0006526">
    <property type="term" value="P:L-arginine biosynthetic process"/>
    <property type="evidence" value="ECO:0007669"/>
    <property type="project" value="UniProtKB-UniPathway"/>
</dbReference>
<dbReference type="PANTHER" id="PTHR11587:SF2">
    <property type="entry name" value="ARGININOSUCCINATE SYNTHASE"/>
    <property type="match status" value="1"/>
</dbReference>
<dbReference type="GO" id="GO:0005524">
    <property type="term" value="F:ATP binding"/>
    <property type="evidence" value="ECO:0007669"/>
    <property type="project" value="UniProtKB-KW"/>
</dbReference>
<accession>A0A381YSJ4</accession>
<dbReference type="AlphaFoldDB" id="A0A381YSJ4"/>
<evidence type="ECO:0000256" key="5">
    <source>
        <dbReference type="ARBA" id="ARBA00022605"/>
    </source>
</evidence>
<dbReference type="PANTHER" id="PTHR11587">
    <property type="entry name" value="ARGININOSUCCINATE SYNTHASE"/>
    <property type="match status" value="1"/>
</dbReference>
<keyword evidence="5" id="KW-0028">Amino-acid biosynthesis</keyword>
<name>A0A381YSJ4_9ZZZZ</name>
<evidence type="ECO:0000256" key="6">
    <source>
        <dbReference type="ARBA" id="ARBA00022741"/>
    </source>
</evidence>
<dbReference type="EMBL" id="UINC01018855">
    <property type="protein sequence ID" value="SVA79503.1"/>
    <property type="molecule type" value="Genomic_DNA"/>
</dbReference>
<dbReference type="GO" id="GO:0000053">
    <property type="term" value="P:argininosuccinate metabolic process"/>
    <property type="evidence" value="ECO:0007669"/>
    <property type="project" value="TreeGrafter"/>
</dbReference>
<dbReference type="InterPro" id="IPR024074">
    <property type="entry name" value="AS_cat/multimer_dom_body"/>
</dbReference>
<evidence type="ECO:0000256" key="7">
    <source>
        <dbReference type="ARBA" id="ARBA00022840"/>
    </source>
</evidence>
<comment type="pathway">
    <text evidence="1">Amino-acid biosynthesis; L-arginine biosynthesis; L-arginine from L-ornithine and carbamoyl phosphate: step 2/3.</text>
</comment>
<dbReference type="Gene3D" id="3.90.1260.10">
    <property type="entry name" value="Argininosuccinate synthetase, chain A, domain 2"/>
    <property type="match status" value="1"/>
</dbReference>
<keyword evidence="7" id="KW-0067">ATP-binding</keyword>
<organism evidence="10">
    <name type="scientific">marine metagenome</name>
    <dbReference type="NCBI Taxonomy" id="408172"/>
    <lineage>
        <taxon>unclassified sequences</taxon>
        <taxon>metagenomes</taxon>
        <taxon>ecological metagenomes</taxon>
    </lineage>
</organism>
<evidence type="ECO:0000256" key="4">
    <source>
        <dbReference type="ARBA" id="ARBA00022598"/>
    </source>
</evidence>
<proteinExistence type="predicted"/>
<feature type="domain" description="Arginosuccinate synthase-like N-terminal" evidence="8">
    <location>
        <begin position="1"/>
        <end position="136"/>
    </location>
</feature>
<dbReference type="Pfam" id="PF00764">
    <property type="entry name" value="Arginosuc_synth"/>
    <property type="match status" value="1"/>
</dbReference>
<dbReference type="GO" id="GO:0005737">
    <property type="term" value="C:cytoplasm"/>
    <property type="evidence" value="ECO:0007669"/>
    <property type="project" value="TreeGrafter"/>
</dbReference>
<dbReference type="GO" id="GO:0004055">
    <property type="term" value="F:argininosuccinate synthase activity"/>
    <property type="evidence" value="ECO:0007669"/>
    <property type="project" value="UniProtKB-EC"/>
</dbReference>
<gene>
    <name evidence="10" type="ORF">METZ01_LOCUS132357</name>
</gene>
<dbReference type="SUPFAM" id="SSF52402">
    <property type="entry name" value="Adenine nucleotide alpha hydrolases-like"/>
    <property type="match status" value="1"/>
</dbReference>
<keyword evidence="4" id="KW-0436">Ligase</keyword>
<dbReference type="Pfam" id="PF20979">
    <property type="entry name" value="Arginosuc_syn_C"/>
    <property type="match status" value="1"/>
</dbReference>
<evidence type="ECO:0000259" key="8">
    <source>
        <dbReference type="Pfam" id="PF00764"/>
    </source>
</evidence>
<evidence type="ECO:0000256" key="3">
    <source>
        <dbReference type="ARBA" id="ARBA00022571"/>
    </source>
</evidence>
<evidence type="ECO:0000313" key="10">
    <source>
        <dbReference type="EMBL" id="SVA79503.1"/>
    </source>
</evidence>
<dbReference type="GO" id="GO:0000050">
    <property type="term" value="P:urea cycle"/>
    <property type="evidence" value="ECO:0007669"/>
    <property type="project" value="TreeGrafter"/>
</dbReference>
<dbReference type="Gene3D" id="3.40.50.620">
    <property type="entry name" value="HUPs"/>
    <property type="match status" value="1"/>
</dbReference>
<dbReference type="InterPro" id="IPR001518">
    <property type="entry name" value="Arginosuc_synth"/>
</dbReference>
<dbReference type="EC" id="6.3.4.5" evidence="2"/>
<feature type="non-terminal residue" evidence="10">
    <location>
        <position position="1"/>
    </location>
</feature>
<evidence type="ECO:0000259" key="9">
    <source>
        <dbReference type="Pfam" id="PF20979"/>
    </source>
</evidence>
<dbReference type="InterPro" id="IPR048268">
    <property type="entry name" value="Arginosuc_syn_C"/>
</dbReference>
<feature type="domain" description="Arginosuccinate synthase C-terminal" evidence="9">
    <location>
        <begin position="145"/>
        <end position="360"/>
    </location>
</feature>
<reference evidence="10" key="1">
    <citation type="submission" date="2018-05" db="EMBL/GenBank/DDBJ databases">
        <authorList>
            <person name="Lanie J.A."/>
            <person name="Ng W.-L."/>
            <person name="Kazmierczak K.M."/>
            <person name="Andrzejewski T.M."/>
            <person name="Davidsen T.M."/>
            <person name="Wayne K.J."/>
            <person name="Tettelin H."/>
            <person name="Glass J.I."/>
            <person name="Rusch D."/>
            <person name="Podicherti R."/>
            <person name="Tsui H.-C.T."/>
            <person name="Winkler M.E."/>
        </authorList>
    </citation>
    <scope>NUCLEOTIDE SEQUENCE</scope>
</reference>
<dbReference type="SUPFAM" id="SSF69864">
    <property type="entry name" value="Argininosuccinate synthetase, C-terminal domain"/>
    <property type="match status" value="1"/>
</dbReference>
<evidence type="ECO:0000256" key="2">
    <source>
        <dbReference type="ARBA" id="ARBA00012286"/>
    </source>
</evidence>
<protein>
    <recommendedName>
        <fullName evidence="2">argininosuccinate synthase</fullName>
        <ecNumber evidence="2">6.3.4.5</ecNumber>
    </recommendedName>
</protein>